<dbReference type="PANTHER" id="PTHR43236">
    <property type="entry name" value="ANTITOXIN HIGA1"/>
    <property type="match status" value="1"/>
</dbReference>
<protein>
    <submittedName>
        <fullName evidence="3">Helix-turn-helix domain-containing protein</fullName>
    </submittedName>
</protein>
<comment type="caution">
    <text evidence="3">The sequence shown here is derived from an EMBL/GenBank/DDBJ whole genome shotgun (WGS) entry which is preliminary data.</text>
</comment>
<evidence type="ECO:0000259" key="2">
    <source>
        <dbReference type="PROSITE" id="PS50943"/>
    </source>
</evidence>
<evidence type="ECO:0000313" key="3">
    <source>
        <dbReference type="EMBL" id="RWX23230.1"/>
    </source>
</evidence>
<feature type="domain" description="HTH cro/C1-type" evidence="2">
    <location>
        <begin position="31"/>
        <end position="86"/>
    </location>
</feature>
<dbReference type="AlphaFoldDB" id="A0A444HM88"/>
<dbReference type="SUPFAM" id="SSF47413">
    <property type="entry name" value="lambda repressor-like DNA-binding domains"/>
    <property type="match status" value="1"/>
</dbReference>
<dbReference type="CDD" id="cd00093">
    <property type="entry name" value="HTH_XRE"/>
    <property type="match status" value="1"/>
</dbReference>
<gene>
    <name evidence="3" type="ORF">EHI47_31660</name>
</gene>
<dbReference type="Proteomes" id="UP000283817">
    <property type="component" value="Unassembled WGS sequence"/>
</dbReference>
<sequence length="389" mass="43140">MQYFLAIMNLQDYIGNLWSFPMSANFIGPRIKWLREERKLSQDDLARLFGFKDRQTVSAIETGERRVTAEELMIAVEKLGASLDYFTDPFLLVGEGRFSWRQTNVGPQRLGAYERSAGRWIAAFRAIAPQVGRVAPLLRRALGLHKGSRFEDAMEAGERFVDQFELGDVPAARLAEVMERELGILVLNVDAFEGISGAACRLPELDVVLINRHEVVGRRHFDLAHELFHILTWDAMPPEHSEEARETGGNRVEQLANNFASAVLMPAAILDRFADWAAISERELPARLNAAADALLVTASALKWRLVALDRLKPAAARAVPDATLRNNGRDVVPVAPPPLFSKPFLEVIALAVDQGRVSARRAAGLVDLAVDELDDLLKTHGVPSPLEL</sequence>
<dbReference type="PANTHER" id="PTHR43236:SF1">
    <property type="entry name" value="BLL7220 PROTEIN"/>
    <property type="match status" value="1"/>
</dbReference>
<accession>A0A444HM88</accession>
<dbReference type="InterPro" id="IPR052345">
    <property type="entry name" value="Rad_response_metalloprotease"/>
</dbReference>
<dbReference type="GO" id="GO:0003677">
    <property type="term" value="F:DNA binding"/>
    <property type="evidence" value="ECO:0007669"/>
    <property type="project" value="InterPro"/>
</dbReference>
<dbReference type="Gene3D" id="1.10.10.2910">
    <property type="match status" value="1"/>
</dbReference>
<dbReference type="SMART" id="SM00530">
    <property type="entry name" value="HTH_XRE"/>
    <property type="match status" value="1"/>
</dbReference>
<dbReference type="InterPro" id="IPR010359">
    <property type="entry name" value="IrrE_HExxH"/>
</dbReference>
<dbReference type="Pfam" id="PF01381">
    <property type="entry name" value="HTH_3"/>
    <property type="match status" value="1"/>
</dbReference>
<dbReference type="InterPro" id="IPR010982">
    <property type="entry name" value="Lambda_DNA-bd_dom_sf"/>
</dbReference>
<dbReference type="Pfam" id="PF06114">
    <property type="entry name" value="Peptidase_M78"/>
    <property type="match status" value="1"/>
</dbReference>
<dbReference type="EMBL" id="SBHX01000078">
    <property type="protein sequence ID" value="RWX23230.1"/>
    <property type="molecule type" value="Genomic_DNA"/>
</dbReference>
<evidence type="ECO:0000313" key="4">
    <source>
        <dbReference type="Proteomes" id="UP000283817"/>
    </source>
</evidence>
<dbReference type="Gene3D" id="1.10.260.40">
    <property type="entry name" value="lambda repressor-like DNA-binding domains"/>
    <property type="match status" value="1"/>
</dbReference>
<dbReference type="InterPro" id="IPR001387">
    <property type="entry name" value="Cro/C1-type_HTH"/>
</dbReference>
<name>A0A444HM88_RHILE</name>
<reference evidence="3 4" key="1">
    <citation type="submission" date="2019-01" db="EMBL/GenBank/DDBJ databases">
        <title>RHIZO-ID as a novel technology for direct rhizobia identification.</title>
        <authorList>
            <person name="De Meyer S.E."/>
        </authorList>
    </citation>
    <scope>NUCLEOTIDE SEQUENCE [LARGE SCALE GENOMIC DNA]</scope>
    <source>
        <strain evidence="3 4">WSM448</strain>
    </source>
</reference>
<evidence type="ECO:0000256" key="1">
    <source>
        <dbReference type="ARBA" id="ARBA00007227"/>
    </source>
</evidence>
<proteinExistence type="inferred from homology"/>
<organism evidence="3 4">
    <name type="scientific">Rhizobium leguminosarum</name>
    <dbReference type="NCBI Taxonomy" id="384"/>
    <lineage>
        <taxon>Bacteria</taxon>
        <taxon>Pseudomonadati</taxon>
        <taxon>Pseudomonadota</taxon>
        <taxon>Alphaproteobacteria</taxon>
        <taxon>Hyphomicrobiales</taxon>
        <taxon>Rhizobiaceae</taxon>
        <taxon>Rhizobium/Agrobacterium group</taxon>
        <taxon>Rhizobium</taxon>
    </lineage>
</organism>
<dbReference type="PROSITE" id="PS50943">
    <property type="entry name" value="HTH_CROC1"/>
    <property type="match status" value="1"/>
</dbReference>
<comment type="similarity">
    <text evidence="1">Belongs to the short-chain fatty acyl-CoA assimilation regulator (ScfR) family.</text>
</comment>